<reference evidence="1 2" key="1">
    <citation type="journal article" date="2022" name="Plant J.">
        <title>Chromosome-level genome of Camellia lanceoleosa provides a valuable resource for understanding genome evolution and self-incompatibility.</title>
        <authorList>
            <person name="Gong W."/>
            <person name="Xiao S."/>
            <person name="Wang L."/>
            <person name="Liao Z."/>
            <person name="Chang Y."/>
            <person name="Mo W."/>
            <person name="Hu G."/>
            <person name="Li W."/>
            <person name="Zhao G."/>
            <person name="Zhu H."/>
            <person name="Hu X."/>
            <person name="Ji K."/>
            <person name="Xiang X."/>
            <person name="Song Q."/>
            <person name="Yuan D."/>
            <person name="Jin S."/>
            <person name="Zhang L."/>
        </authorList>
    </citation>
    <scope>NUCLEOTIDE SEQUENCE [LARGE SCALE GENOMIC DNA]</scope>
    <source>
        <strain evidence="1">SQ_2022a</strain>
    </source>
</reference>
<dbReference type="Proteomes" id="UP001060215">
    <property type="component" value="Chromosome 11"/>
</dbReference>
<proteinExistence type="predicted"/>
<evidence type="ECO:0000313" key="1">
    <source>
        <dbReference type="EMBL" id="KAI7983875.1"/>
    </source>
</evidence>
<keyword evidence="2" id="KW-1185">Reference proteome</keyword>
<name>A0ACC0F5R2_9ERIC</name>
<comment type="caution">
    <text evidence="1">The sequence shown here is derived from an EMBL/GenBank/DDBJ whole genome shotgun (WGS) entry which is preliminary data.</text>
</comment>
<accession>A0ACC0F5R2</accession>
<evidence type="ECO:0000313" key="2">
    <source>
        <dbReference type="Proteomes" id="UP001060215"/>
    </source>
</evidence>
<dbReference type="EMBL" id="CM045768">
    <property type="protein sequence ID" value="KAI7983875.1"/>
    <property type="molecule type" value="Genomic_DNA"/>
</dbReference>
<protein>
    <submittedName>
        <fullName evidence="1">Isoleucine N-monooxygenase 2</fullName>
    </submittedName>
</protein>
<organism evidence="1 2">
    <name type="scientific">Camellia lanceoleosa</name>
    <dbReference type="NCBI Taxonomy" id="1840588"/>
    <lineage>
        <taxon>Eukaryota</taxon>
        <taxon>Viridiplantae</taxon>
        <taxon>Streptophyta</taxon>
        <taxon>Embryophyta</taxon>
        <taxon>Tracheophyta</taxon>
        <taxon>Spermatophyta</taxon>
        <taxon>Magnoliopsida</taxon>
        <taxon>eudicotyledons</taxon>
        <taxon>Gunneridae</taxon>
        <taxon>Pentapetalae</taxon>
        <taxon>asterids</taxon>
        <taxon>Ericales</taxon>
        <taxon>Theaceae</taxon>
        <taxon>Camellia</taxon>
    </lineage>
</organism>
<sequence length="666" mass="75223">MVGHCTNLRMDLRKHIRRKLTFLPERCQRQRRGSRNPSEVPKPQLALNQSPSTSSSPSTAVSPATLTTTPAESAVNTQDYYSSEEEYQVQLALALSVSGRESGDDPEKDQIHVAFLSLGTSNSIRERDESHGCCHGKILGLSPTLLRFFSVLITILIFYIIVKYQHLKRTMKTKLVSLPPGPKPWPIVGNLPEMLKNKPTFRWIHQMMERMNVEIMCIRLGNVHVIPITSPEIAREFLKKQDSIFSSRPFCMSTDLTTGGYLTTILTPLGEQWKKMRTVLASEVLSPARHRWLHDKRAKEADHLVRYVYNQCKNSMIGGGASGGMVNIRVAAQHYCGNVIKKLIFNKRFFGEGREDGGPGVEEEEHMSALFTILEYIYSFCVSDYIPFLRGLLDLDGHEKVMRKAVGTVAKYQDPEIDERIKQWMDGNIATKKEQEDLLDVLIMLKDANGSPLLSTKEIKAQIIELMIATVDNPSNAVEWALAEMLNQPEILERAIEELDRVVGKERLVQESDLSQLNYIKSCVKEAFRLHPFAPFNLPHVSVSNTTVAGYFIPKGSHVLLSRPGLGRNPRIWDEALKFKPERHLKDDGSDVLLTDPELRMLSLKDRRRGCARVTLGSTIAVMLMARLLQGFNWKLPPTMSKIELKECANDLFLAKPLVALAEPLE</sequence>
<gene>
    <name evidence="1" type="ORF">LOK49_LG15G01074</name>
</gene>